<organism evidence="11 12">
    <name type="scientific">Methanocella arvoryzae (strain DSM 22066 / NBRC 105507 / MRE50)</name>
    <dbReference type="NCBI Taxonomy" id="351160"/>
    <lineage>
        <taxon>Archaea</taxon>
        <taxon>Methanobacteriati</taxon>
        <taxon>Methanobacteriota</taxon>
        <taxon>Stenosarchaea group</taxon>
        <taxon>Methanomicrobia</taxon>
        <taxon>Methanocellales</taxon>
        <taxon>Methanocellaceae</taxon>
        <taxon>Methanocella</taxon>
    </lineage>
</organism>
<feature type="region of interest" description="Disordered" evidence="8">
    <location>
        <begin position="169"/>
        <end position="188"/>
    </location>
</feature>
<evidence type="ECO:0000256" key="1">
    <source>
        <dbReference type="ARBA" id="ARBA00004141"/>
    </source>
</evidence>
<dbReference type="Pfam" id="PF00122">
    <property type="entry name" value="E1-E2_ATPase"/>
    <property type="match status" value="1"/>
</dbReference>
<evidence type="ECO:0000256" key="3">
    <source>
        <dbReference type="ARBA" id="ARBA00022741"/>
    </source>
</evidence>
<feature type="transmembrane region" description="Helical" evidence="9">
    <location>
        <begin position="78"/>
        <end position="97"/>
    </location>
</feature>
<feature type="transmembrane region" description="Helical" evidence="9">
    <location>
        <begin position="54"/>
        <end position="72"/>
    </location>
</feature>
<dbReference type="Pfam" id="PF00690">
    <property type="entry name" value="Cation_ATPase_N"/>
    <property type="match status" value="1"/>
</dbReference>
<dbReference type="InterPro" id="IPR008250">
    <property type="entry name" value="ATPase_P-typ_transduc_dom_A_sf"/>
</dbReference>
<dbReference type="InterPro" id="IPR059000">
    <property type="entry name" value="ATPase_P-type_domA"/>
</dbReference>
<dbReference type="PRINTS" id="PR00119">
    <property type="entry name" value="CATATPASE"/>
</dbReference>
<feature type="transmembrane region" description="Helical" evidence="9">
    <location>
        <begin position="826"/>
        <end position="848"/>
    </location>
</feature>
<dbReference type="SFLD" id="SFLDF00027">
    <property type="entry name" value="p-type_atpase"/>
    <property type="match status" value="1"/>
</dbReference>
<evidence type="ECO:0000256" key="6">
    <source>
        <dbReference type="ARBA" id="ARBA00022989"/>
    </source>
</evidence>
<dbReference type="InterPro" id="IPR018303">
    <property type="entry name" value="ATPase_P-typ_P_site"/>
</dbReference>
<dbReference type="eggNOG" id="arCOG01578">
    <property type="taxonomic scope" value="Archaea"/>
</dbReference>
<dbReference type="SFLD" id="SFLDG00002">
    <property type="entry name" value="C1.7:_P-type_atpase_like"/>
    <property type="match status" value="1"/>
</dbReference>
<dbReference type="AlphaFoldDB" id="Q0W6H1"/>
<comment type="subcellular location">
    <subcellularLocation>
        <location evidence="1">Membrane</location>
        <topology evidence="1">Multi-pass membrane protein</topology>
    </subcellularLocation>
</comment>
<dbReference type="SUPFAM" id="SSF81660">
    <property type="entry name" value="Metal cation-transporting ATPase, ATP-binding domain N"/>
    <property type="match status" value="1"/>
</dbReference>
<evidence type="ECO:0000256" key="8">
    <source>
        <dbReference type="SAM" id="MobiDB-lite"/>
    </source>
</evidence>
<dbReference type="InterPro" id="IPR044492">
    <property type="entry name" value="P_typ_ATPase_HD_dom"/>
</dbReference>
<evidence type="ECO:0000256" key="7">
    <source>
        <dbReference type="ARBA" id="ARBA00023136"/>
    </source>
</evidence>
<dbReference type="InterPro" id="IPR023298">
    <property type="entry name" value="ATPase_P-typ_TM_dom_sf"/>
</dbReference>
<dbReference type="PATRIC" id="fig|351160.9.peg.2213"/>
<proteinExistence type="predicted"/>
<dbReference type="InterPro" id="IPR023214">
    <property type="entry name" value="HAD_sf"/>
</dbReference>
<evidence type="ECO:0000313" key="11">
    <source>
        <dbReference type="EMBL" id="CAJ36022.1"/>
    </source>
</evidence>
<evidence type="ECO:0000313" key="12">
    <source>
        <dbReference type="Proteomes" id="UP000000663"/>
    </source>
</evidence>
<dbReference type="InterPro" id="IPR023299">
    <property type="entry name" value="ATPase_P-typ_cyto_dom_N"/>
</dbReference>
<dbReference type="STRING" id="351160.RCIX617"/>
<dbReference type="EMBL" id="AM114193">
    <property type="protein sequence ID" value="CAJ36022.1"/>
    <property type="molecule type" value="Genomic_DNA"/>
</dbReference>
<feature type="domain" description="Cation-transporting P-type ATPase N-terminal" evidence="10">
    <location>
        <begin position="1"/>
        <end position="74"/>
    </location>
</feature>
<dbReference type="NCBIfam" id="TIGR01494">
    <property type="entry name" value="ATPase_P-type"/>
    <property type="match status" value="2"/>
</dbReference>
<dbReference type="PANTHER" id="PTHR42861">
    <property type="entry name" value="CALCIUM-TRANSPORTING ATPASE"/>
    <property type="match status" value="1"/>
</dbReference>
<feature type="transmembrane region" description="Helical" evidence="9">
    <location>
        <begin position="243"/>
        <end position="261"/>
    </location>
</feature>
<dbReference type="GO" id="GO:0005524">
    <property type="term" value="F:ATP binding"/>
    <property type="evidence" value="ECO:0007669"/>
    <property type="project" value="UniProtKB-KW"/>
</dbReference>
<feature type="transmembrane region" description="Helical" evidence="9">
    <location>
        <begin position="273"/>
        <end position="297"/>
    </location>
</feature>
<evidence type="ECO:0000256" key="2">
    <source>
        <dbReference type="ARBA" id="ARBA00022692"/>
    </source>
</evidence>
<dbReference type="GO" id="GO:0016887">
    <property type="term" value="F:ATP hydrolysis activity"/>
    <property type="evidence" value="ECO:0007669"/>
    <property type="project" value="InterPro"/>
</dbReference>
<keyword evidence="5" id="KW-1278">Translocase</keyword>
<dbReference type="InterPro" id="IPR036412">
    <property type="entry name" value="HAD-like_sf"/>
</dbReference>
<keyword evidence="3" id="KW-0547">Nucleotide-binding</keyword>
<accession>Q0W6H1</accession>
<name>Q0W6H1_METAR</name>
<keyword evidence="7 9" id="KW-0472">Membrane</keyword>
<dbReference type="Gene3D" id="1.20.1110.10">
    <property type="entry name" value="Calcium-transporting ATPase, transmembrane domain"/>
    <property type="match status" value="1"/>
</dbReference>
<dbReference type="Gene3D" id="3.40.50.1000">
    <property type="entry name" value="HAD superfamily/HAD-like"/>
    <property type="match status" value="1"/>
</dbReference>
<dbReference type="SUPFAM" id="SSF56784">
    <property type="entry name" value="HAD-like"/>
    <property type="match status" value="1"/>
</dbReference>
<dbReference type="KEGG" id="rci:RCIX617"/>
<sequence length="902" mass="97484">MYSDKLPEEVFQELGSSHSGLTAAEAAARLEKYGRNALAQEQHFSLVKLAVHQFTDPLIYILVIAAMVTAFLQDWVDTGVILLVIIINAIVGFFQELKAEKAVSALKSLAAPKAMVVREGHVREIDSELVVPGDLVMLTSGTRVPADLRLVETIRLEIDESALTGESLPSRKTADKLDNPRPSPGEADNIAFMGTLTVSGRGTGVTIATGQNTQLGQISREVATVARSKTPLQEKLETLSRQIGIAVLGISAVVVVLGVLVGESLYQMMLTGIALAVGAIPEGLPIVITITLAIGVSRMAERHAIVRRLPAVETLGSTTVIASDKTGTMTRNEMTVVRIYAGGRYYRLTGGGFSPAGEIVPEDGDTSNVALTSCLRAGLLANESSLEQDETTKEYKPLGDPTEVSLIVSAMKGGMEEGKELVDYAWLDEIPFESDRMYMAGLYRSAENGESIAYIKGAPDKVAAMCDTMQLPDGSEARLDRGEITGVAESFGRDGLRVLAMASKRFPAGTNHFDVGMISSGCTFLGLQGMYDPPREEVHEAIKQAKRSGIRVIMVTGDHKATALSIANQLEIVSDLNAPVITGDDMERMSDEELFEKVNSVSIYSRVSPIHKLRIVRQLIRRGEVVAVTGDGVNDTPALKAAHIGVAMGKSGTDAAKETAEIIIADDNFASIFAAVKEGRVVFANIRKVVLFLLSSGLGQVILILITIILMLPLPLLPAQIIWLNLVTNGLQDVAMAFEPPEKGIEYTRPRSLKEPVISRLMMERLVVIGFVLALGTLGVFWWQLQQGASLDHARTAALTTLVLFQLFNVFNARSETKSAFRMNPLANPFLFSSIIASIIAQFALIYWAPLQGIFRTTSLSIEELMVIIPVALSVIFVVEIDKAIRWAIARRSDLEKATEGA</sequence>
<dbReference type="PROSITE" id="PS00154">
    <property type="entry name" value="ATPASE_E1_E2"/>
    <property type="match status" value="1"/>
</dbReference>
<dbReference type="InterPro" id="IPR004014">
    <property type="entry name" value="ATPase_P-typ_cation-transptr_N"/>
</dbReference>
<evidence type="ECO:0000256" key="5">
    <source>
        <dbReference type="ARBA" id="ARBA00022967"/>
    </source>
</evidence>
<keyword evidence="6 9" id="KW-1133">Transmembrane helix</keyword>
<feature type="transmembrane region" description="Helical" evidence="9">
    <location>
        <begin position="689"/>
        <end position="714"/>
    </location>
</feature>
<dbReference type="GO" id="GO:0016020">
    <property type="term" value="C:membrane"/>
    <property type="evidence" value="ECO:0007669"/>
    <property type="project" value="UniProtKB-SubCell"/>
</dbReference>
<dbReference type="SMART" id="SM00831">
    <property type="entry name" value="Cation_ATPase_N"/>
    <property type="match status" value="1"/>
</dbReference>
<dbReference type="Pfam" id="PF13246">
    <property type="entry name" value="Cation_ATPase"/>
    <property type="match status" value="1"/>
</dbReference>
<dbReference type="GeneID" id="5143860"/>
<dbReference type="InterPro" id="IPR006068">
    <property type="entry name" value="ATPase_P-typ_cation-transptr_C"/>
</dbReference>
<dbReference type="RefSeq" id="WP_012036485.1">
    <property type="nucleotide sequence ID" value="NC_009464.1"/>
</dbReference>
<dbReference type="SUPFAM" id="SSF81665">
    <property type="entry name" value="Calcium ATPase, transmembrane domain M"/>
    <property type="match status" value="1"/>
</dbReference>
<reference evidence="11 12" key="1">
    <citation type="journal article" date="2006" name="Science">
        <title>Genome of rice cluster I archaea -- the key methane producers in the rice rhizosphere.</title>
        <authorList>
            <person name="Erkel C."/>
            <person name="Kube M."/>
            <person name="Reinhardt R."/>
            <person name="Liesack W."/>
        </authorList>
    </citation>
    <scope>NUCLEOTIDE SEQUENCE [LARGE SCALE GENOMIC DNA]</scope>
    <source>
        <strain evidence="12">DSM 22066 / NBRC 105507 / MRE50</strain>
    </source>
</reference>
<keyword evidence="11" id="KW-0378">Hydrolase</keyword>
<evidence type="ECO:0000256" key="9">
    <source>
        <dbReference type="SAM" id="Phobius"/>
    </source>
</evidence>
<evidence type="ECO:0000259" key="10">
    <source>
        <dbReference type="SMART" id="SM00831"/>
    </source>
</evidence>
<feature type="transmembrane region" description="Helical" evidence="9">
    <location>
        <begin position="766"/>
        <end position="785"/>
    </location>
</feature>
<dbReference type="SFLD" id="SFLDS00003">
    <property type="entry name" value="Haloacid_Dehalogenase"/>
    <property type="match status" value="1"/>
</dbReference>
<keyword evidence="12" id="KW-1185">Reference proteome</keyword>
<dbReference type="SUPFAM" id="SSF81653">
    <property type="entry name" value="Calcium ATPase, transduction domain A"/>
    <property type="match status" value="1"/>
</dbReference>
<keyword evidence="2 9" id="KW-0812">Transmembrane</keyword>
<protein>
    <submittedName>
        <fullName evidence="11">Cation-transporting P-type ATPase</fullName>
        <ecNumber evidence="11">3.6.3.-</ecNumber>
    </submittedName>
</protein>
<dbReference type="Pfam" id="PF00689">
    <property type="entry name" value="Cation_ATPase_C"/>
    <property type="match status" value="1"/>
</dbReference>
<keyword evidence="4" id="KW-0067">ATP-binding</keyword>
<dbReference type="Proteomes" id="UP000000663">
    <property type="component" value="Chromosome"/>
</dbReference>
<evidence type="ECO:0000256" key="4">
    <source>
        <dbReference type="ARBA" id="ARBA00022840"/>
    </source>
</evidence>
<dbReference type="Gene3D" id="2.70.150.10">
    <property type="entry name" value="Calcium-transporting ATPase, cytoplasmic transduction domain A"/>
    <property type="match status" value="1"/>
</dbReference>
<dbReference type="InterPro" id="IPR001757">
    <property type="entry name" value="P_typ_ATPase"/>
</dbReference>
<feature type="transmembrane region" description="Helical" evidence="9">
    <location>
        <begin position="860"/>
        <end position="881"/>
    </location>
</feature>
<gene>
    <name evidence="11" type="ORF">RCIX617</name>
</gene>
<dbReference type="PRINTS" id="PR00120">
    <property type="entry name" value="HATPASE"/>
</dbReference>
<dbReference type="EC" id="3.6.3.-" evidence="11"/>
<dbReference type="Gene3D" id="3.40.1110.10">
    <property type="entry name" value="Calcium-transporting ATPase, cytoplasmic domain N"/>
    <property type="match status" value="1"/>
</dbReference>
<dbReference type="Pfam" id="PF08282">
    <property type="entry name" value="Hydrolase_3"/>
    <property type="match status" value="1"/>
</dbReference>